<organism evidence="1 2">
    <name type="scientific">Mesorhizobium jarvisii</name>
    <dbReference type="NCBI Taxonomy" id="1777867"/>
    <lineage>
        <taxon>Bacteria</taxon>
        <taxon>Pseudomonadati</taxon>
        <taxon>Pseudomonadota</taxon>
        <taxon>Alphaproteobacteria</taxon>
        <taxon>Hyphomicrobiales</taxon>
        <taxon>Phyllobacteriaceae</taxon>
        <taxon>Mesorhizobium</taxon>
    </lineage>
</organism>
<gene>
    <name evidence="1" type="ORF">D3242_06880</name>
</gene>
<comment type="caution">
    <text evidence="1">The sequence shown here is derived from an EMBL/GenBank/DDBJ whole genome shotgun (WGS) entry which is preliminary data.</text>
</comment>
<dbReference type="AlphaFoldDB" id="A0A6M7THR5"/>
<reference evidence="1 2" key="1">
    <citation type="submission" date="2018-09" db="EMBL/GenBank/DDBJ databases">
        <title>Mesorhizobium carmichaelinearum sp. nov. isolated from Carmichaelinea spp. root nodules in New Zealand.</title>
        <authorList>
            <person name="De Meyer S.E."/>
        </authorList>
    </citation>
    <scope>NUCLEOTIDE SEQUENCE [LARGE SCALE GENOMIC DNA]</scope>
    <source>
        <strain evidence="1 2">LMG 28313</strain>
    </source>
</reference>
<evidence type="ECO:0000313" key="2">
    <source>
        <dbReference type="Proteomes" id="UP000275530"/>
    </source>
</evidence>
<dbReference type="Gene3D" id="3.30.870.10">
    <property type="entry name" value="Endonuclease Chain A"/>
    <property type="match status" value="1"/>
</dbReference>
<proteinExistence type="predicted"/>
<evidence type="ECO:0000313" key="1">
    <source>
        <dbReference type="EMBL" id="RJT37029.1"/>
    </source>
</evidence>
<dbReference type="InterPro" id="IPR059166">
    <property type="entry name" value="PLD-like_cat"/>
</dbReference>
<accession>A0A6M7THR5</accession>
<dbReference type="RefSeq" id="WP_064984193.1">
    <property type="nucleotide sequence ID" value="NZ_CP033507.1"/>
</dbReference>
<dbReference type="Proteomes" id="UP000275530">
    <property type="component" value="Unassembled WGS sequence"/>
</dbReference>
<dbReference type="CDD" id="cd09176">
    <property type="entry name" value="PLDc_unchar6"/>
    <property type="match status" value="1"/>
</dbReference>
<keyword evidence="2" id="KW-1185">Reference proteome</keyword>
<sequence length="616" mass="67623">MAKSTLDPETRLLYGDSLKAPFGYEFDGGIATTFSMDFETALSVPVSLAFFSSKSRDEILEDPVTLLESAERTAEKLVVYVDAGQIHADVRQGSRLASLLEKAVVEVKAPNEGSFHPKLWALRFEPLDRDRPALMRLLILSRNLTRDRSWDAAMCLDGERGTKPFASNKPLHDLIAALPGMAVGEIQDARRAMTLAMANDLRYVNWDRPPGCDAMEFHVNGVGSHGWKPTRSKRIAIISPFVEPGALRYLVDLADQAPKLISRPDQLACLPGDVLGRFKEVAVLDEMAETEDGEEPYRNEQQGLHAKVFIQEDGKEVRLTLGSGNATNSALLPGGHATSNVEVFATLHGLRKHLGGIDEILGETGFGRMTRTFQPDEAESPDPADVSADQNLLQARRALARGALSLRCEAKEEDGVKRWKVWLVPPKDGLQLNKLGRVRAWPITLGEGHARDALAGISGGSPIDLGTMVLVDLTSFIALEITDYATGRTELFSTGLTVEGMPEERDLAILNHVIDSRQKFMTYLRLLLASFIDQPLPPLGPNGKGKGFWGSGAADEPLFEDLVRALCAGDGRLATVDRLIRRLSRETDAVAEDRVPAEFKKLWQVFRTVLEASDAR</sequence>
<name>A0A6M7THR5_9HYPH</name>
<protein>
    <submittedName>
        <fullName evidence="1">Uncharacterized protein</fullName>
    </submittedName>
</protein>
<dbReference type="EMBL" id="QZXA01000002">
    <property type="protein sequence ID" value="RJT37029.1"/>
    <property type="molecule type" value="Genomic_DNA"/>
</dbReference>